<reference evidence="2" key="1">
    <citation type="journal article" date="2022" name="Int. J. Mol. Sci.">
        <title>Draft Genome of Tanacetum Coccineum: Genomic Comparison of Closely Related Tanacetum-Family Plants.</title>
        <authorList>
            <person name="Yamashiro T."/>
            <person name="Shiraishi A."/>
            <person name="Nakayama K."/>
            <person name="Satake H."/>
        </authorList>
    </citation>
    <scope>NUCLEOTIDE SEQUENCE</scope>
</reference>
<evidence type="ECO:0000256" key="1">
    <source>
        <dbReference type="SAM" id="MobiDB-lite"/>
    </source>
</evidence>
<feature type="region of interest" description="Disordered" evidence="1">
    <location>
        <begin position="356"/>
        <end position="387"/>
    </location>
</feature>
<protein>
    <submittedName>
        <fullName evidence="2">Uncharacterized protein</fullName>
    </submittedName>
</protein>
<gene>
    <name evidence="2" type="ORF">Tco_0773868</name>
</gene>
<sequence length="387" mass="43315">MMSAQNSSGLAPQCLKMFEHSSSSLGLHCQKMFKQISSNLVSQMSQRRLLASLQAPFLKEKKVYASCALSSKERKSSWFLIILINSVIFVHARSVVCGSVDHCFTKLKKKLCARRRDSFIVSKKRSSDSTKKFKGVPDESTISLEASNVKNGSKTGVPDEEKLNLEWEGRCGQYSNELEVSQAYGQAHMYKLQVTSGTAKPKETTYHGLMHISKDAEFWCHVAIAGLNPEHMQDVFLATNYPKIATRFSFEGKIASYSNQAVPNQRKRVIRLRRECCSNLMSGCDWKSVTGSGEQKKLRNQIFRALTKSADVPSRVTETTDTTSTLHLPRSPLQNYSSSRYLDGKVRTSSDTKVFTIEDGNPVEPTSNKSRVGSFKDGDRDGDTQFQ</sequence>
<keyword evidence="3" id="KW-1185">Reference proteome</keyword>
<organism evidence="2 3">
    <name type="scientific">Tanacetum coccineum</name>
    <dbReference type="NCBI Taxonomy" id="301880"/>
    <lineage>
        <taxon>Eukaryota</taxon>
        <taxon>Viridiplantae</taxon>
        <taxon>Streptophyta</taxon>
        <taxon>Embryophyta</taxon>
        <taxon>Tracheophyta</taxon>
        <taxon>Spermatophyta</taxon>
        <taxon>Magnoliopsida</taxon>
        <taxon>eudicotyledons</taxon>
        <taxon>Gunneridae</taxon>
        <taxon>Pentapetalae</taxon>
        <taxon>asterids</taxon>
        <taxon>campanulids</taxon>
        <taxon>Asterales</taxon>
        <taxon>Asteraceae</taxon>
        <taxon>Asteroideae</taxon>
        <taxon>Anthemideae</taxon>
        <taxon>Anthemidinae</taxon>
        <taxon>Tanacetum</taxon>
    </lineage>
</organism>
<proteinExistence type="predicted"/>
<evidence type="ECO:0000313" key="2">
    <source>
        <dbReference type="EMBL" id="GJS91232.1"/>
    </source>
</evidence>
<dbReference type="Proteomes" id="UP001151760">
    <property type="component" value="Unassembled WGS sequence"/>
</dbReference>
<accession>A0ABQ4ZMY8</accession>
<dbReference type="EMBL" id="BQNB010011489">
    <property type="protein sequence ID" value="GJS91232.1"/>
    <property type="molecule type" value="Genomic_DNA"/>
</dbReference>
<reference evidence="2" key="2">
    <citation type="submission" date="2022-01" db="EMBL/GenBank/DDBJ databases">
        <authorList>
            <person name="Yamashiro T."/>
            <person name="Shiraishi A."/>
            <person name="Satake H."/>
            <person name="Nakayama K."/>
        </authorList>
    </citation>
    <scope>NUCLEOTIDE SEQUENCE</scope>
</reference>
<feature type="compositionally biased region" description="Basic and acidic residues" evidence="1">
    <location>
        <begin position="374"/>
        <end position="387"/>
    </location>
</feature>
<name>A0ABQ4ZMY8_9ASTR</name>
<evidence type="ECO:0000313" key="3">
    <source>
        <dbReference type="Proteomes" id="UP001151760"/>
    </source>
</evidence>
<comment type="caution">
    <text evidence="2">The sequence shown here is derived from an EMBL/GenBank/DDBJ whole genome shotgun (WGS) entry which is preliminary data.</text>
</comment>